<evidence type="ECO:0000313" key="2">
    <source>
        <dbReference type="Proteomes" id="UP000777774"/>
    </source>
</evidence>
<reference evidence="1 2" key="1">
    <citation type="submission" date="2020-04" db="EMBL/GenBank/DDBJ databases">
        <title>MicrobeNet Type strains.</title>
        <authorList>
            <person name="Nicholson A.C."/>
        </authorList>
    </citation>
    <scope>NUCLEOTIDE SEQUENCE [LARGE SCALE GENOMIC DNA]</scope>
    <source>
        <strain evidence="1 2">ATCC BAA-787</strain>
    </source>
</reference>
<proteinExistence type="predicted"/>
<dbReference type="Proteomes" id="UP000777774">
    <property type="component" value="Unassembled WGS sequence"/>
</dbReference>
<evidence type="ECO:0000313" key="1">
    <source>
        <dbReference type="EMBL" id="NKY38999.1"/>
    </source>
</evidence>
<dbReference type="EMBL" id="JAAXOY010000085">
    <property type="protein sequence ID" value="NKY38999.1"/>
    <property type="molecule type" value="Genomic_DNA"/>
</dbReference>
<comment type="caution">
    <text evidence="1">The sequence shown here is derived from an EMBL/GenBank/DDBJ whole genome shotgun (WGS) entry which is preliminary data.</text>
</comment>
<sequence length="374" mass="40469">MDDDGRAPADTVLGALQRGRGLGFRQAVATRAADDLLSCLTSDPRWDRQTEERDAYHARLVVRLGIPIAAITLDANDTDLRTGTAFGVLVELARDGSTEAAASLLRYVESAAEPDWWTVETVWEVTEAAGRDRLRDVVLDRILDDELDNVVTGRADSPWQAWADHPRVAAALARAPRPPLRVAPPDLRDRTSGQLVVVATGPASSVRTAAFRELARRGDLVLLDVAERTGLRNRLGVVSSLAPAVTALGAAALPRARAWLDADDDWLRGLGQDVVCAHGSADDGDMLLTWFDEAVAAGEWCATEQPAVGLGRLRHARARASLREAWALNPHSYARRFYLPALVRIDGAEAEVDEAGDDCESAVRDLARAARATR</sequence>
<organism evidence="1 2">
    <name type="scientific">Cellulomonas septica</name>
    <dbReference type="NCBI Taxonomy" id="285080"/>
    <lineage>
        <taxon>Bacteria</taxon>
        <taxon>Bacillati</taxon>
        <taxon>Actinomycetota</taxon>
        <taxon>Actinomycetes</taxon>
        <taxon>Micrococcales</taxon>
        <taxon>Cellulomonadaceae</taxon>
        <taxon>Cellulomonas</taxon>
    </lineage>
</organism>
<protein>
    <submittedName>
        <fullName evidence="1">Uncharacterized protein</fullName>
    </submittedName>
</protein>
<dbReference type="RefSeq" id="WP_168678146.1">
    <property type="nucleotide sequence ID" value="NZ_JAAXOY010000085.1"/>
</dbReference>
<name>A0ABX1JXE9_9CELL</name>
<gene>
    <name evidence="1" type="ORF">HGA02_05465</name>
</gene>
<keyword evidence="2" id="KW-1185">Reference proteome</keyword>
<accession>A0ABX1JXE9</accession>